<evidence type="ECO:0000313" key="3">
    <source>
        <dbReference type="Proteomes" id="UP001528912"/>
    </source>
</evidence>
<dbReference type="InterPro" id="IPR036188">
    <property type="entry name" value="FAD/NAD-bd_sf"/>
</dbReference>
<accession>A0ABT6CBB2</accession>
<evidence type="ECO:0000313" key="2">
    <source>
        <dbReference type="EMBL" id="MDF8264566.1"/>
    </source>
</evidence>
<reference evidence="2 3" key="1">
    <citation type="submission" date="2023-03" db="EMBL/GenBank/DDBJ databases">
        <title>YIM 133296 draft genome.</title>
        <authorList>
            <person name="Xiong L."/>
        </authorList>
    </citation>
    <scope>NUCLEOTIDE SEQUENCE [LARGE SCALE GENOMIC DNA]</scope>
    <source>
        <strain evidence="2 3">YIM 133296</strain>
    </source>
</reference>
<name>A0ABT6CBB2_9MICO</name>
<dbReference type="NCBIfam" id="TIGR02032">
    <property type="entry name" value="GG-red-SF"/>
    <property type="match status" value="1"/>
</dbReference>
<comment type="caution">
    <text evidence="2">The sequence shown here is derived from an EMBL/GenBank/DDBJ whole genome shotgun (WGS) entry which is preliminary data.</text>
</comment>
<dbReference type="Proteomes" id="UP001528912">
    <property type="component" value="Unassembled WGS sequence"/>
</dbReference>
<proteinExistence type="predicted"/>
<gene>
    <name evidence="2" type="ORF">P4R38_09960</name>
</gene>
<feature type="domain" description="FAD-binding" evidence="1">
    <location>
        <begin position="14"/>
        <end position="345"/>
    </location>
</feature>
<evidence type="ECO:0000259" key="1">
    <source>
        <dbReference type="Pfam" id="PF01494"/>
    </source>
</evidence>
<dbReference type="RefSeq" id="WP_275237580.1">
    <property type="nucleotide sequence ID" value="NZ_JARFJC010000017.1"/>
</dbReference>
<dbReference type="InterPro" id="IPR011777">
    <property type="entry name" value="Geranylgeranyl_Rdtase_fam"/>
</dbReference>
<keyword evidence="3" id="KW-1185">Reference proteome</keyword>
<dbReference type="Gene3D" id="3.50.50.60">
    <property type="entry name" value="FAD/NAD(P)-binding domain"/>
    <property type="match status" value="1"/>
</dbReference>
<dbReference type="InterPro" id="IPR002938">
    <property type="entry name" value="FAD-bd"/>
</dbReference>
<dbReference type="PANTHER" id="PTHR42685:SF22">
    <property type="entry name" value="CONDITIONED MEDIUM FACTOR RECEPTOR 1"/>
    <property type="match status" value="1"/>
</dbReference>
<organism evidence="2 3">
    <name type="scientific">Luteipulveratus flavus</name>
    <dbReference type="NCBI Taxonomy" id="3031728"/>
    <lineage>
        <taxon>Bacteria</taxon>
        <taxon>Bacillati</taxon>
        <taxon>Actinomycetota</taxon>
        <taxon>Actinomycetes</taxon>
        <taxon>Micrococcales</taxon>
        <taxon>Dermacoccaceae</taxon>
        <taxon>Luteipulveratus</taxon>
    </lineage>
</organism>
<sequence length="437" mass="47381">MSQHTPASPSEETADVIVVGAGPGGSATAAYLAMSGLDVLLLEKTAFPREKVCGDGLTPRAVRELITLGIPTPESEGWIRNKGLRIVGGGMRLQLDWPDLSTFPPYGLVRTRQDFDDILAQHAVKHGARLRERTNVTGAIRDDATGRITGVTAKEMDERGRATGRVLRYDAPLVIAADGNSSRLSLAMGREKREDRPMGVAVRTYYTSPRHDDDYLESWLELWSKDAQGKDVLLPGYGWIFGVGDGTSNVGLGILNTSSAFGKTDYKDVMRRWVATMPQEWTYSDETMVGDIRGAALPMGFNRQPHYADGLLLVGDAGGMVNPFNGEGIAYAMESGRLAAEVVAQAFARADDAGRERVLQGYPAVMKNALGGYYTLGRHFAKVIGYPEVMRLAVKYGLPRETMMKYVLKVMANLSEPHGGSAGDRLLNALSRIAPAA</sequence>
<dbReference type="Pfam" id="PF01494">
    <property type="entry name" value="FAD_binding_3"/>
    <property type="match status" value="1"/>
</dbReference>
<dbReference type="InterPro" id="IPR050407">
    <property type="entry name" value="Geranylgeranyl_reductase"/>
</dbReference>
<dbReference type="PANTHER" id="PTHR42685">
    <property type="entry name" value="GERANYLGERANYL DIPHOSPHATE REDUCTASE"/>
    <property type="match status" value="1"/>
</dbReference>
<protein>
    <submittedName>
        <fullName evidence="2">Geranylgeranyl reductase family protein</fullName>
    </submittedName>
</protein>
<dbReference type="SUPFAM" id="SSF51905">
    <property type="entry name" value="FAD/NAD(P)-binding domain"/>
    <property type="match status" value="1"/>
</dbReference>
<dbReference type="PRINTS" id="PR00420">
    <property type="entry name" value="RNGMNOXGNASE"/>
</dbReference>
<dbReference type="EMBL" id="JAROAV010000028">
    <property type="protein sequence ID" value="MDF8264566.1"/>
    <property type="molecule type" value="Genomic_DNA"/>
</dbReference>